<proteinExistence type="predicted"/>
<comment type="caution">
    <text evidence="2">The sequence shown here is derived from an EMBL/GenBank/DDBJ whole genome shotgun (WGS) entry which is preliminary data.</text>
</comment>
<accession>A0AAD4BIH2</accession>
<evidence type="ECO:0000313" key="2">
    <source>
        <dbReference type="EMBL" id="KAF8431002.1"/>
    </source>
</evidence>
<organism evidence="2 3">
    <name type="scientific">Boletus edulis BED1</name>
    <dbReference type="NCBI Taxonomy" id="1328754"/>
    <lineage>
        <taxon>Eukaryota</taxon>
        <taxon>Fungi</taxon>
        <taxon>Dikarya</taxon>
        <taxon>Basidiomycota</taxon>
        <taxon>Agaricomycotina</taxon>
        <taxon>Agaricomycetes</taxon>
        <taxon>Agaricomycetidae</taxon>
        <taxon>Boletales</taxon>
        <taxon>Boletineae</taxon>
        <taxon>Boletaceae</taxon>
        <taxon>Boletoideae</taxon>
        <taxon>Boletus</taxon>
    </lineage>
</organism>
<dbReference type="AlphaFoldDB" id="A0AAD4BIH2"/>
<dbReference type="Gene3D" id="3.30.420.10">
    <property type="entry name" value="Ribonuclease H-like superfamily/Ribonuclease H"/>
    <property type="match status" value="2"/>
</dbReference>
<dbReference type="Gene3D" id="3.40.50.2300">
    <property type="match status" value="1"/>
</dbReference>
<dbReference type="InterPro" id="IPR012337">
    <property type="entry name" value="RNaseH-like_sf"/>
</dbReference>
<sequence>MSSVGCQPPNVQGETTVTQLRHQFELDVIWPELESFGITISPDMAVIPGRILSKPGITYASSVAPSVNDQAAWNLVGVKVEFAGASDRDLHEVVSAFRHMCNASGMRVTADPTYATAQLPRRDSEAFDPIRQEAIKTIKDTLLSIKPKPTLIFVMLANEDKAIYEGVKHLCDVRLDVATVCAQSGKIRRRNPHYLANVVLKVNTKLGGINHRLDADGGKWLHGELTMVVGIDTSHPSPGSAVGCPSIAAVVASINNSFTQYPAILEIQNSPHGSGMQGIPRPTHYYVIHDEIRYSADKIQGITNALSYMYAGATQAISVASPVYYANAACQRGRCYLRKLLYGNVGEGGTTASGTQTGSENATEMDVMQEARRLWGWGVAGAGLKETMFYL</sequence>
<dbReference type="InterPro" id="IPR003165">
    <property type="entry name" value="Piwi"/>
</dbReference>
<dbReference type="Pfam" id="PF16488">
    <property type="entry name" value="ArgoL2"/>
    <property type="match status" value="1"/>
</dbReference>
<dbReference type="SUPFAM" id="SSF53098">
    <property type="entry name" value="Ribonuclease H-like"/>
    <property type="match status" value="1"/>
</dbReference>
<dbReference type="InterPro" id="IPR032472">
    <property type="entry name" value="ArgoL2"/>
</dbReference>
<keyword evidence="3" id="KW-1185">Reference proteome</keyword>
<dbReference type="InterPro" id="IPR036397">
    <property type="entry name" value="RNaseH_sf"/>
</dbReference>
<dbReference type="Proteomes" id="UP001194468">
    <property type="component" value="Unassembled WGS sequence"/>
</dbReference>
<feature type="domain" description="Piwi" evidence="1">
    <location>
        <begin position="274"/>
        <end position="327"/>
    </location>
</feature>
<name>A0AAD4BIH2_BOLED</name>
<dbReference type="EMBL" id="WHUW01000054">
    <property type="protein sequence ID" value="KAF8431002.1"/>
    <property type="molecule type" value="Genomic_DNA"/>
</dbReference>
<feature type="domain" description="Piwi" evidence="1">
    <location>
        <begin position="151"/>
        <end position="255"/>
    </location>
</feature>
<dbReference type="PANTHER" id="PTHR22891">
    <property type="entry name" value="EUKARYOTIC TRANSLATION INITIATION FACTOR 2C"/>
    <property type="match status" value="1"/>
</dbReference>
<dbReference type="SMART" id="SM00950">
    <property type="entry name" value="Piwi"/>
    <property type="match status" value="1"/>
</dbReference>
<dbReference type="Pfam" id="PF02171">
    <property type="entry name" value="Piwi"/>
    <property type="match status" value="2"/>
</dbReference>
<dbReference type="PROSITE" id="PS50822">
    <property type="entry name" value="PIWI"/>
    <property type="match status" value="2"/>
</dbReference>
<reference evidence="2" key="2">
    <citation type="journal article" date="2020" name="Nat. Commun.">
        <title>Large-scale genome sequencing of mycorrhizal fungi provides insights into the early evolution of symbiotic traits.</title>
        <authorList>
            <person name="Miyauchi S."/>
            <person name="Kiss E."/>
            <person name="Kuo A."/>
            <person name="Drula E."/>
            <person name="Kohler A."/>
            <person name="Sanchez-Garcia M."/>
            <person name="Morin E."/>
            <person name="Andreopoulos B."/>
            <person name="Barry K.W."/>
            <person name="Bonito G."/>
            <person name="Buee M."/>
            <person name="Carver A."/>
            <person name="Chen C."/>
            <person name="Cichocki N."/>
            <person name="Clum A."/>
            <person name="Culley D."/>
            <person name="Crous P.W."/>
            <person name="Fauchery L."/>
            <person name="Girlanda M."/>
            <person name="Hayes R.D."/>
            <person name="Keri Z."/>
            <person name="LaButti K."/>
            <person name="Lipzen A."/>
            <person name="Lombard V."/>
            <person name="Magnuson J."/>
            <person name="Maillard F."/>
            <person name="Murat C."/>
            <person name="Nolan M."/>
            <person name="Ohm R.A."/>
            <person name="Pangilinan J."/>
            <person name="Pereira M.F."/>
            <person name="Perotto S."/>
            <person name="Peter M."/>
            <person name="Pfister S."/>
            <person name="Riley R."/>
            <person name="Sitrit Y."/>
            <person name="Stielow J.B."/>
            <person name="Szollosi G."/>
            <person name="Zifcakova L."/>
            <person name="Stursova M."/>
            <person name="Spatafora J.W."/>
            <person name="Tedersoo L."/>
            <person name="Vaario L.M."/>
            <person name="Yamada A."/>
            <person name="Yan M."/>
            <person name="Wang P."/>
            <person name="Xu J."/>
            <person name="Bruns T."/>
            <person name="Baldrian P."/>
            <person name="Vilgalys R."/>
            <person name="Dunand C."/>
            <person name="Henrissat B."/>
            <person name="Grigoriev I.V."/>
            <person name="Hibbett D."/>
            <person name="Nagy L.G."/>
            <person name="Martin F.M."/>
        </authorList>
    </citation>
    <scope>NUCLEOTIDE SEQUENCE</scope>
    <source>
        <strain evidence="2">BED1</strain>
    </source>
</reference>
<dbReference type="GO" id="GO:0003676">
    <property type="term" value="F:nucleic acid binding"/>
    <property type="evidence" value="ECO:0007669"/>
    <property type="project" value="InterPro"/>
</dbReference>
<evidence type="ECO:0000259" key="1">
    <source>
        <dbReference type="PROSITE" id="PS50822"/>
    </source>
</evidence>
<evidence type="ECO:0000313" key="3">
    <source>
        <dbReference type="Proteomes" id="UP001194468"/>
    </source>
</evidence>
<protein>
    <submittedName>
        <fullName evidence="2">Ribonuclease H-like domain-containing protein</fullName>
    </submittedName>
</protein>
<reference evidence="2" key="1">
    <citation type="submission" date="2019-10" db="EMBL/GenBank/DDBJ databases">
        <authorList>
            <consortium name="DOE Joint Genome Institute"/>
            <person name="Kuo A."/>
            <person name="Miyauchi S."/>
            <person name="Kiss E."/>
            <person name="Drula E."/>
            <person name="Kohler A."/>
            <person name="Sanchez-Garcia M."/>
            <person name="Andreopoulos B."/>
            <person name="Barry K.W."/>
            <person name="Bonito G."/>
            <person name="Buee M."/>
            <person name="Carver A."/>
            <person name="Chen C."/>
            <person name="Cichocki N."/>
            <person name="Clum A."/>
            <person name="Culley D."/>
            <person name="Crous P.W."/>
            <person name="Fauchery L."/>
            <person name="Girlanda M."/>
            <person name="Hayes R."/>
            <person name="Keri Z."/>
            <person name="LaButti K."/>
            <person name="Lipzen A."/>
            <person name="Lombard V."/>
            <person name="Magnuson J."/>
            <person name="Maillard F."/>
            <person name="Morin E."/>
            <person name="Murat C."/>
            <person name="Nolan M."/>
            <person name="Ohm R."/>
            <person name="Pangilinan J."/>
            <person name="Pereira M."/>
            <person name="Perotto S."/>
            <person name="Peter M."/>
            <person name="Riley R."/>
            <person name="Sitrit Y."/>
            <person name="Stielow B."/>
            <person name="Szollosi G."/>
            <person name="Zifcakova L."/>
            <person name="Stursova M."/>
            <person name="Spatafora J.W."/>
            <person name="Tedersoo L."/>
            <person name="Vaario L.-M."/>
            <person name="Yamada A."/>
            <person name="Yan M."/>
            <person name="Wang P."/>
            <person name="Xu J."/>
            <person name="Bruns T."/>
            <person name="Baldrian P."/>
            <person name="Vilgalys R."/>
            <person name="Henrissat B."/>
            <person name="Grigoriev I.V."/>
            <person name="Hibbett D."/>
            <person name="Nagy L.G."/>
            <person name="Martin F.M."/>
        </authorList>
    </citation>
    <scope>NUCLEOTIDE SEQUENCE</scope>
    <source>
        <strain evidence="2">BED1</strain>
    </source>
</reference>
<gene>
    <name evidence="2" type="ORF">L210DRAFT_3651387</name>
</gene>